<evidence type="ECO:0000313" key="3">
    <source>
        <dbReference type="RefSeq" id="XP_019624367.1"/>
    </source>
</evidence>
<gene>
    <name evidence="3" type="primary">LOC109470032</name>
</gene>
<dbReference type="AlphaFoldDB" id="A0A6P4YZW5"/>
<protein>
    <submittedName>
        <fullName evidence="3">Uncharacterized protein LOC109470032</fullName>
    </submittedName>
</protein>
<dbReference type="Gene3D" id="3.80.10.10">
    <property type="entry name" value="Ribonuclease Inhibitor"/>
    <property type="match status" value="2"/>
</dbReference>
<dbReference type="GO" id="GO:0005829">
    <property type="term" value="C:cytosol"/>
    <property type="evidence" value="ECO:0007669"/>
    <property type="project" value="TreeGrafter"/>
</dbReference>
<dbReference type="SMART" id="SM00368">
    <property type="entry name" value="LRR_RI"/>
    <property type="match status" value="6"/>
</dbReference>
<keyword evidence="2" id="KW-1185">Reference proteome</keyword>
<reference evidence="3" key="1">
    <citation type="submission" date="2025-08" db="UniProtKB">
        <authorList>
            <consortium name="RefSeq"/>
        </authorList>
    </citation>
    <scope>IDENTIFICATION</scope>
    <source>
        <tissue evidence="3">Gonad</tissue>
    </source>
</reference>
<dbReference type="InterPro" id="IPR001611">
    <property type="entry name" value="Leu-rich_rpt"/>
</dbReference>
<dbReference type="PANTHER" id="PTHR24113:SF15">
    <property type="entry name" value="NACHT DOMAIN-CONTAINING PROTEIN"/>
    <property type="match status" value="1"/>
</dbReference>
<dbReference type="InterPro" id="IPR032675">
    <property type="entry name" value="LRR_dom_sf"/>
</dbReference>
<keyword evidence="1" id="KW-1133">Transmembrane helix</keyword>
<dbReference type="GO" id="GO:0005634">
    <property type="term" value="C:nucleus"/>
    <property type="evidence" value="ECO:0007669"/>
    <property type="project" value="TreeGrafter"/>
</dbReference>
<dbReference type="Pfam" id="PF13516">
    <property type="entry name" value="LRR_6"/>
    <property type="match status" value="3"/>
</dbReference>
<dbReference type="GO" id="GO:0048471">
    <property type="term" value="C:perinuclear region of cytoplasm"/>
    <property type="evidence" value="ECO:0007669"/>
    <property type="project" value="TreeGrafter"/>
</dbReference>
<dbReference type="GO" id="GO:0005096">
    <property type="term" value="F:GTPase activator activity"/>
    <property type="evidence" value="ECO:0007669"/>
    <property type="project" value="InterPro"/>
</dbReference>
<dbReference type="PANTHER" id="PTHR24113">
    <property type="entry name" value="RAN GTPASE-ACTIVATING PROTEIN 1"/>
    <property type="match status" value="1"/>
</dbReference>
<feature type="transmembrane region" description="Helical" evidence="1">
    <location>
        <begin position="44"/>
        <end position="67"/>
    </location>
</feature>
<dbReference type="GO" id="GO:0031267">
    <property type="term" value="F:small GTPase binding"/>
    <property type="evidence" value="ECO:0007669"/>
    <property type="project" value="TreeGrafter"/>
</dbReference>
<keyword evidence="1" id="KW-0812">Transmembrane</keyword>
<proteinExistence type="predicted"/>
<dbReference type="OrthoDB" id="120976at2759"/>
<dbReference type="RefSeq" id="XP_019624367.1">
    <property type="nucleotide sequence ID" value="XM_019768808.1"/>
</dbReference>
<dbReference type="InterPro" id="IPR027038">
    <property type="entry name" value="RanGap"/>
</dbReference>
<sequence>MTLGIKLSVCPVEESSTVIFVCLIFSTDGAKNCREFFTSRPKGLLTLAVCIGVIVVVTAATVVAVILNPHSAPRFHNEENTTTFPVYSTTSYTYLPVTSSTHLIVTSTTSSTVTIDWWSEWILYIRKYFQHDKDARAAMGLEERYSDNEVVMTLLEGRFFWPFVCRYWKERAGLPNSLAGAVTHCILHGVSSDEYMKTHGLATYREVFQSILDALEALYMSNTTQAHKDNDHTHLSLSGVTLSGDDVEALASLFPYLRGLFSLQLMGCGLSAEAATSMAGQIHQLNALNTFYLGKNMIGDGGMEAIAEMFPHLKELRTLDIRENSITSVGGKTMVEKLVELQELRNINLAGNELALSLSSLAKAFDNMTRLESVRLWPITCRADSFREAALQVRDAVHTLKGKVFSYFDWWSEWILYIRKYFQHDKDALAAMGLEERYSDNEVVMTLLEVRFFWPFVCRYWKERAGLPNSLAGAVTHCILHGVSSDEYMKTHGLATYGEVFQSILYALEALYMSNTTQGHKDNDHTHLSLSGLTLFGDDVEALTSLFPYLRGLFSLQLMGCGLSAKAATSMAGQIHQLNALNSLYLGKNMIGDGGMEAIAEMFPHLKELRTLDIRENSITSVGGKAMVEKLVELQELRNINLAGNELALSLSSLAKAFDNMTRLESVRLWPITCRADSFREAALQVRDAVHTLKGKVFSYFGMQRHLLYDGAKHAAGSSRLDTAWQRSRVEQKVTSGVYIKTNG</sequence>
<accession>A0A6P4YZW5</accession>
<evidence type="ECO:0000313" key="2">
    <source>
        <dbReference type="Proteomes" id="UP000515135"/>
    </source>
</evidence>
<organism evidence="2 3">
    <name type="scientific">Branchiostoma belcheri</name>
    <name type="common">Amphioxus</name>
    <dbReference type="NCBI Taxonomy" id="7741"/>
    <lineage>
        <taxon>Eukaryota</taxon>
        <taxon>Metazoa</taxon>
        <taxon>Chordata</taxon>
        <taxon>Cephalochordata</taxon>
        <taxon>Leptocardii</taxon>
        <taxon>Amphioxiformes</taxon>
        <taxon>Branchiostomatidae</taxon>
        <taxon>Branchiostoma</taxon>
    </lineage>
</organism>
<dbReference type="GO" id="GO:0006913">
    <property type="term" value="P:nucleocytoplasmic transport"/>
    <property type="evidence" value="ECO:0007669"/>
    <property type="project" value="TreeGrafter"/>
</dbReference>
<dbReference type="SUPFAM" id="SSF52058">
    <property type="entry name" value="L domain-like"/>
    <property type="match status" value="1"/>
</dbReference>
<name>A0A6P4YZW5_BRABE</name>
<dbReference type="Proteomes" id="UP000515135">
    <property type="component" value="Unplaced"/>
</dbReference>
<dbReference type="KEGG" id="bbel:109470032"/>
<dbReference type="GeneID" id="109470032"/>
<keyword evidence="1" id="KW-0472">Membrane</keyword>
<evidence type="ECO:0000256" key="1">
    <source>
        <dbReference type="SAM" id="Phobius"/>
    </source>
</evidence>